<dbReference type="OrthoDB" id="5780467at2759"/>
<evidence type="ECO:0000313" key="3">
    <source>
        <dbReference type="EMBL" id="VDO41684.1"/>
    </source>
</evidence>
<dbReference type="EMBL" id="UZAF01017439">
    <property type="protein sequence ID" value="VDO41684.1"/>
    <property type="molecule type" value="Genomic_DNA"/>
</dbReference>
<dbReference type="WBParaSite" id="HPLM_0001098801-mRNA-1">
    <property type="protein sequence ID" value="HPLM_0001098801-mRNA-1"/>
    <property type="gene ID" value="HPLM_0001098801"/>
</dbReference>
<gene>
    <name evidence="3" type="ORF">HPLM_LOCUS10980</name>
</gene>
<keyword evidence="4" id="KW-1185">Reference proteome</keyword>
<dbReference type="Proteomes" id="UP000268014">
    <property type="component" value="Unassembled WGS sequence"/>
</dbReference>
<dbReference type="Pfam" id="PF23003">
    <property type="entry name" value="Fn1_2"/>
    <property type="match status" value="1"/>
</dbReference>
<dbReference type="AlphaFoldDB" id="A0A0N4WJ21"/>
<protein>
    <recommendedName>
        <fullName evidence="2">Abnormal cell migration protein 18-like fibronectin type I domain-containing protein</fullName>
    </recommendedName>
</protein>
<reference evidence="3 4" key="2">
    <citation type="submission" date="2018-11" db="EMBL/GenBank/DDBJ databases">
        <authorList>
            <consortium name="Pathogen Informatics"/>
        </authorList>
    </citation>
    <scope>NUCLEOTIDE SEQUENCE [LARGE SCALE GENOMIC DNA]</scope>
    <source>
        <strain evidence="3 4">MHpl1</strain>
    </source>
</reference>
<name>A0A0N4WJ21_HAEPC</name>
<evidence type="ECO:0000259" key="2">
    <source>
        <dbReference type="Pfam" id="PF23003"/>
    </source>
</evidence>
<feature type="chain" id="PRO_5043123846" description="Abnormal cell migration protein 18-like fibronectin type I domain-containing protein" evidence="1">
    <location>
        <begin position="22"/>
        <end position="321"/>
    </location>
</feature>
<proteinExistence type="predicted"/>
<dbReference type="OMA" id="CIFLCHP"/>
<evidence type="ECO:0000256" key="1">
    <source>
        <dbReference type="SAM" id="SignalP"/>
    </source>
</evidence>
<feature type="signal peptide" evidence="1">
    <location>
        <begin position="1"/>
        <end position="21"/>
    </location>
</feature>
<keyword evidence="1" id="KW-0732">Signal</keyword>
<feature type="domain" description="Abnormal cell migration protein 18-like fibronectin type I" evidence="2">
    <location>
        <begin position="71"/>
        <end position="132"/>
    </location>
</feature>
<organism evidence="5">
    <name type="scientific">Haemonchus placei</name>
    <name type="common">Barber's pole worm</name>
    <dbReference type="NCBI Taxonomy" id="6290"/>
    <lineage>
        <taxon>Eukaryota</taxon>
        <taxon>Metazoa</taxon>
        <taxon>Ecdysozoa</taxon>
        <taxon>Nematoda</taxon>
        <taxon>Chromadorea</taxon>
        <taxon>Rhabditida</taxon>
        <taxon>Rhabditina</taxon>
        <taxon>Rhabditomorpha</taxon>
        <taxon>Strongyloidea</taxon>
        <taxon>Trichostrongylidae</taxon>
        <taxon>Haemonchus</taxon>
    </lineage>
</organism>
<accession>A0A0N4WJ21</accession>
<dbReference type="InterPro" id="IPR055119">
    <property type="entry name" value="Mig18_Fn1"/>
</dbReference>
<evidence type="ECO:0000313" key="5">
    <source>
        <dbReference type="WBParaSite" id="HPLM_0001098801-mRNA-1"/>
    </source>
</evidence>
<reference evidence="5" key="1">
    <citation type="submission" date="2017-02" db="UniProtKB">
        <authorList>
            <consortium name="WormBaseParasite"/>
        </authorList>
    </citation>
    <scope>IDENTIFICATION</scope>
</reference>
<evidence type="ECO:0000313" key="4">
    <source>
        <dbReference type="Proteomes" id="UP000268014"/>
    </source>
</evidence>
<sequence length="321" mass="36227">MNSIQFHIFIRIIFIVASSAAVATFDRNASHPYIVKKTWVENFVRFQYVFERKGAKAKIIPLGCVPTNRDDGFLLEVGERFIGTDFVFACEESEDGVISYDAVACVDMLGKEMMLGEMRKLANGTVVLHCNIYGGALKKVVERAAGCFFNETIYGEDEISRLTGRLMECFRPHHSYYESHVIGCAIGRIGVRFEEFVELDRGVFAQCEQDDTGNVRLRPVQLDDLSCTYKNQSHAHLSTWTDNERAARMTCSYGSPQKTGCSFNGLLFDIGQELPLSNGCIFLCHPQSNVYVCDQRLGNWTVNEHRGLQRTSGKEFSLFNL</sequence>